<dbReference type="RefSeq" id="WP_093224265.1">
    <property type="nucleotide sequence ID" value="NZ_LT629803.1"/>
</dbReference>
<dbReference type="OrthoDB" id="6917259at2"/>
<dbReference type="Proteomes" id="UP000295254">
    <property type="component" value="Unassembled WGS sequence"/>
</dbReference>
<reference evidence="3" key="1">
    <citation type="journal article" date="2019" name="bioRxiv">
        <title>Bacterially produced spermidine induces plant systemic susceptibility to pathogens.</title>
        <authorList>
            <person name="Melnyk R.A."/>
            <person name="Beskrovnaya P.A."/>
            <person name="Liu Z."/>
            <person name="Song Y."/>
            <person name="Haney C.H."/>
        </authorList>
    </citation>
    <scope>NUCLEOTIDE SEQUENCE [LARGE SCALE GENOMIC DNA]</scope>
    <source>
        <strain evidence="3">Dha-51</strain>
    </source>
</reference>
<proteinExistence type="predicted"/>
<protein>
    <recommendedName>
        <fullName evidence="1">TniQ domain-containing protein</fullName>
    </recommendedName>
</protein>
<dbReference type="InterPro" id="IPR009492">
    <property type="entry name" value="TniQ"/>
</dbReference>
<dbReference type="STRING" id="95300.SAMN05216558_3249"/>
<feature type="domain" description="TniQ" evidence="1">
    <location>
        <begin position="6"/>
        <end position="134"/>
    </location>
</feature>
<sequence>MSPLIFFPIPKDGESAMSLIYRCAIGNGISTNQFLLDAHNHQRNSMISVLWKAHAACNLLTSHSSFEPHEKASIQACFFTPSGPSSRSGINVAGVSFAPSVVRTDLALCPGCAREGFLNQMHAFNFSDVCPVHGELYIEKCPECKNKLEWRSINNYFCPCGFDLRLTPTVLANNHTSQLLSTALNNKDTQFFTTFIAAMTAMSFAHTCDNRSFILESCTKIATGNKTFFFRELEKLQDRFPSLHRRALLAPFLLSANPTLSQYAKEYYFSACQTRPVSHAANCQCGELVFESEEIKLIFGSNENVMALRNEHRCVYSSSRRTIRKTFQCPELCKTLYSHKDILWERDDTPAEPLHEFELLNHIAAAELLGTTPKTVRRLISSGLLKGAKLDNSSRIATTLGEVNKFNDNYALKSEIIRKSGFSNNELRTLLLNLAPIAIRTTRYARKLLVYQRKHLPEDLRQRLDRRNMNILKHLPYSSGLITFNIASERLRMPVKDVAELVRLGILKTAPGPIRRGRSHREYCTEEGMRNALIWREKHLSVSEVDEATGCDSRIIHSRFINTGYIECIWLERAYITLDDAKKINEHYRNYITTTSLYTKFRVSKSVVSGLIDAKKITPLPLCHPDSINGHTVLRLDEVNNILTEHRKSQRKISTQPKTTKPLRRIYSHYLTTPATLQSIAQSIGIESSITRK</sequence>
<dbReference type="EMBL" id="RRZK01000009">
    <property type="protein sequence ID" value="TDB64719.1"/>
    <property type="molecule type" value="Genomic_DNA"/>
</dbReference>
<keyword evidence="3" id="KW-1185">Reference proteome</keyword>
<name>A0A1H2NYD4_PSEVA</name>
<accession>A0A1H2NYD4</accession>
<evidence type="ECO:0000313" key="3">
    <source>
        <dbReference type="Proteomes" id="UP000295254"/>
    </source>
</evidence>
<dbReference type="Pfam" id="PF06527">
    <property type="entry name" value="TniQ"/>
    <property type="match status" value="1"/>
</dbReference>
<dbReference type="AlphaFoldDB" id="A0A1H2NYD4"/>
<organism evidence="2 3">
    <name type="scientific">Pseudomonas vancouverensis</name>
    <dbReference type="NCBI Taxonomy" id="95300"/>
    <lineage>
        <taxon>Bacteria</taxon>
        <taxon>Pseudomonadati</taxon>
        <taxon>Pseudomonadota</taxon>
        <taxon>Gammaproteobacteria</taxon>
        <taxon>Pseudomonadales</taxon>
        <taxon>Pseudomonadaceae</taxon>
        <taxon>Pseudomonas</taxon>
    </lineage>
</organism>
<gene>
    <name evidence="2" type="ORF">EIY72_09875</name>
</gene>
<evidence type="ECO:0000259" key="1">
    <source>
        <dbReference type="Pfam" id="PF06527"/>
    </source>
</evidence>
<comment type="caution">
    <text evidence="2">The sequence shown here is derived from an EMBL/GenBank/DDBJ whole genome shotgun (WGS) entry which is preliminary data.</text>
</comment>
<evidence type="ECO:0000313" key="2">
    <source>
        <dbReference type="EMBL" id="TDB64719.1"/>
    </source>
</evidence>